<dbReference type="GO" id="GO:0004649">
    <property type="term" value="F:poly(ADP-ribose) glycohydrolase activity"/>
    <property type="evidence" value="ECO:0007669"/>
    <property type="project" value="UniProtKB-EC"/>
</dbReference>
<dbReference type="Gene3D" id="1.10.4080.10">
    <property type="entry name" value="ADP-ribosylation/Crystallin J1"/>
    <property type="match status" value="1"/>
</dbReference>
<evidence type="ECO:0000256" key="11">
    <source>
        <dbReference type="ARBA" id="ARBA00049015"/>
    </source>
</evidence>
<gene>
    <name evidence="13" type="ORF">TPSB3V08_LOCUS2007</name>
</gene>
<dbReference type="InterPro" id="IPR050792">
    <property type="entry name" value="ADP-ribosylglycohydrolase"/>
</dbReference>
<evidence type="ECO:0000256" key="12">
    <source>
        <dbReference type="SAM" id="MobiDB-lite"/>
    </source>
</evidence>
<dbReference type="PANTHER" id="PTHR16222">
    <property type="entry name" value="ADP-RIBOSYLGLYCOHYDROLASE"/>
    <property type="match status" value="1"/>
</dbReference>
<dbReference type="EMBL" id="OD000736">
    <property type="protein sequence ID" value="CAD7399080.1"/>
    <property type="molecule type" value="Genomic_DNA"/>
</dbReference>
<dbReference type="GO" id="GO:0005634">
    <property type="term" value="C:nucleus"/>
    <property type="evidence" value="ECO:0007669"/>
    <property type="project" value="TreeGrafter"/>
</dbReference>
<reference evidence="13" key="1">
    <citation type="submission" date="2020-11" db="EMBL/GenBank/DDBJ databases">
        <authorList>
            <person name="Tran Van P."/>
        </authorList>
    </citation>
    <scope>NUCLEOTIDE SEQUENCE</scope>
</reference>
<sequence length="304" mass="35483">MKEDIGSCNRFVKEYFGDKNRGYGQQIVEVFHKLRVQKFIDPYGPAKEQFEGTGSYGNGAAMRTAPIALFCHKNYEELLDTARKCAELTHTHKQGYNGAILQMHQISWRYVRREAWLHYTCGEDKWKIFEGHEQNYKYRTVEVSAVYVPDKIIYHQALLVSLVDYRTSAWAQQIRNVRVKRKIRSLWRSVLLKLSGALVELTREGVMNGLQDSKMMQVPLQAGAIYNILRNVNRWSLLDAFAGGVLKRKRNRYVLDMKNRRQNIHDNEANNRQMDRTDDESDATGSMDSTLDVDDMIQNWYKDN</sequence>
<evidence type="ECO:0000256" key="4">
    <source>
        <dbReference type="ARBA" id="ARBA00041057"/>
    </source>
</evidence>
<comment type="catalytic activity">
    <reaction evidence="11">
        <text>alpha-NAD(+) + H2O = ADP-D-ribose + nicotinamide + H(+)</text>
        <dbReference type="Rhea" id="RHEA:68792"/>
        <dbReference type="ChEBI" id="CHEBI:15377"/>
        <dbReference type="ChEBI" id="CHEBI:15378"/>
        <dbReference type="ChEBI" id="CHEBI:17154"/>
        <dbReference type="ChEBI" id="CHEBI:57967"/>
        <dbReference type="ChEBI" id="CHEBI:77017"/>
    </reaction>
</comment>
<dbReference type="PANTHER" id="PTHR16222:SF24">
    <property type="entry name" value="ADP-RIBOSYLHYDROLASE ARH3"/>
    <property type="match status" value="1"/>
</dbReference>
<dbReference type="InterPro" id="IPR036705">
    <property type="entry name" value="Ribosyl_crysJ1_sf"/>
</dbReference>
<evidence type="ECO:0000313" key="13">
    <source>
        <dbReference type="EMBL" id="CAD7399080.1"/>
    </source>
</evidence>
<evidence type="ECO:0000256" key="6">
    <source>
        <dbReference type="ARBA" id="ARBA00042471"/>
    </source>
</evidence>
<protein>
    <recommendedName>
        <fullName evidence="4">ADP-ribosylhydrolase ARH3</fullName>
        <ecNumber evidence="2">3.2.1.143</ecNumber>
    </recommendedName>
    <alternativeName>
        <fullName evidence="5">ADP-ribose glycohydrolase ARH3</fullName>
    </alternativeName>
    <alternativeName>
        <fullName evidence="6">ADP-ribosylhydrolase 3</fullName>
    </alternativeName>
    <alternativeName>
        <fullName evidence="9">O-acetyl-ADP-ribose deacetylase ARH3</fullName>
    </alternativeName>
    <alternativeName>
        <fullName evidence="10">Poly(ADP-ribose) glycohydrolase ARH3</fullName>
    </alternativeName>
    <alternativeName>
        <fullName evidence="8">[Protein ADP-ribosylarginine] hydrolase-like protein 2</fullName>
    </alternativeName>
    <alternativeName>
        <fullName evidence="7">[Protein ADP-ribosylserine] hydrolase</fullName>
    </alternativeName>
</protein>
<dbReference type="GO" id="GO:0005739">
    <property type="term" value="C:mitochondrion"/>
    <property type="evidence" value="ECO:0007669"/>
    <property type="project" value="TreeGrafter"/>
</dbReference>
<proteinExistence type="inferred from homology"/>
<organism evidence="13">
    <name type="scientific">Timema poppense</name>
    <name type="common">Walking stick</name>
    <dbReference type="NCBI Taxonomy" id="170557"/>
    <lineage>
        <taxon>Eukaryota</taxon>
        <taxon>Metazoa</taxon>
        <taxon>Ecdysozoa</taxon>
        <taxon>Arthropoda</taxon>
        <taxon>Hexapoda</taxon>
        <taxon>Insecta</taxon>
        <taxon>Pterygota</taxon>
        <taxon>Neoptera</taxon>
        <taxon>Polyneoptera</taxon>
        <taxon>Phasmatodea</taxon>
        <taxon>Timematodea</taxon>
        <taxon>Timematoidea</taxon>
        <taxon>Timematidae</taxon>
        <taxon>Timema</taxon>
    </lineage>
</organism>
<comment type="similarity">
    <text evidence="1">Belongs to the ADP-ribosylglycohydrolase family.</text>
</comment>
<dbReference type="InterPro" id="IPR005502">
    <property type="entry name" value="Ribosyl_crysJ1"/>
</dbReference>
<evidence type="ECO:0000256" key="2">
    <source>
        <dbReference type="ARBA" id="ARBA00012255"/>
    </source>
</evidence>
<dbReference type="Pfam" id="PF03747">
    <property type="entry name" value="ADP_ribosyl_GH"/>
    <property type="match status" value="1"/>
</dbReference>
<evidence type="ECO:0000256" key="5">
    <source>
        <dbReference type="ARBA" id="ARBA00042398"/>
    </source>
</evidence>
<dbReference type="AlphaFoldDB" id="A0A7R9CPH1"/>
<evidence type="ECO:0000256" key="9">
    <source>
        <dbReference type="ARBA" id="ARBA00043187"/>
    </source>
</evidence>
<evidence type="ECO:0000256" key="8">
    <source>
        <dbReference type="ARBA" id="ARBA00042850"/>
    </source>
</evidence>
<evidence type="ECO:0000256" key="10">
    <source>
        <dbReference type="ARBA" id="ARBA00043193"/>
    </source>
</evidence>
<evidence type="ECO:0000256" key="7">
    <source>
        <dbReference type="ARBA" id="ARBA00042722"/>
    </source>
</evidence>
<dbReference type="EC" id="3.2.1.143" evidence="2"/>
<keyword evidence="3" id="KW-0378">Hydrolase</keyword>
<accession>A0A7R9CPH1</accession>
<feature type="region of interest" description="Disordered" evidence="12">
    <location>
        <begin position="258"/>
        <end position="290"/>
    </location>
</feature>
<dbReference type="SUPFAM" id="SSF101478">
    <property type="entry name" value="ADP-ribosylglycohydrolase"/>
    <property type="match status" value="1"/>
</dbReference>
<feature type="compositionally biased region" description="Basic and acidic residues" evidence="12">
    <location>
        <begin position="258"/>
        <end position="276"/>
    </location>
</feature>
<name>A0A7R9CPH1_TIMPO</name>
<evidence type="ECO:0000256" key="3">
    <source>
        <dbReference type="ARBA" id="ARBA00022801"/>
    </source>
</evidence>
<evidence type="ECO:0000256" key="1">
    <source>
        <dbReference type="ARBA" id="ARBA00010702"/>
    </source>
</evidence>